<evidence type="ECO:0000313" key="3">
    <source>
        <dbReference type="Proteomes" id="UP000245207"/>
    </source>
</evidence>
<dbReference type="OrthoDB" id="273345at2759"/>
<sequence length="53" mass="6098">MNARERWIHCYKSSQKILLVGEGDFSFSACLARRFRNAENMVATSYLDEGGMH</sequence>
<keyword evidence="3" id="KW-1185">Reference proteome</keyword>
<dbReference type="Pfam" id="PF10354">
    <property type="entry name" value="BMT5-like"/>
    <property type="match status" value="1"/>
</dbReference>
<gene>
    <name evidence="2" type="ORF">CTI12_AA549920</name>
</gene>
<proteinExistence type="predicted"/>
<dbReference type="InterPro" id="IPR019446">
    <property type="entry name" value="BMT5-like"/>
</dbReference>
<feature type="domain" description="25S rRNA (uridine-N(3))-methyltransferase BMT5-like" evidence="1">
    <location>
        <begin position="18"/>
        <end position="46"/>
    </location>
</feature>
<dbReference type="EMBL" id="PKPP01012765">
    <property type="protein sequence ID" value="PWA41894.1"/>
    <property type="molecule type" value="Genomic_DNA"/>
</dbReference>
<name>A0A2U1KYW6_ARTAN</name>
<dbReference type="AlphaFoldDB" id="A0A2U1KYW6"/>
<evidence type="ECO:0000313" key="2">
    <source>
        <dbReference type="EMBL" id="PWA41894.1"/>
    </source>
</evidence>
<evidence type="ECO:0000259" key="1">
    <source>
        <dbReference type="Pfam" id="PF10354"/>
    </source>
</evidence>
<protein>
    <recommendedName>
        <fullName evidence="1">25S rRNA (uridine-N(3))-methyltransferase BMT5-like domain-containing protein</fullName>
    </recommendedName>
</protein>
<dbReference type="Proteomes" id="UP000245207">
    <property type="component" value="Unassembled WGS sequence"/>
</dbReference>
<accession>A0A2U1KYW6</accession>
<comment type="caution">
    <text evidence="2">The sequence shown here is derived from an EMBL/GenBank/DDBJ whole genome shotgun (WGS) entry which is preliminary data.</text>
</comment>
<dbReference type="GO" id="GO:0070475">
    <property type="term" value="P:rRNA base methylation"/>
    <property type="evidence" value="ECO:0007669"/>
    <property type="project" value="InterPro"/>
</dbReference>
<dbReference type="STRING" id="35608.A0A2U1KYW6"/>
<dbReference type="GO" id="GO:0070042">
    <property type="term" value="F:rRNA (uridine-N3-)-methyltransferase activity"/>
    <property type="evidence" value="ECO:0007669"/>
    <property type="project" value="InterPro"/>
</dbReference>
<organism evidence="2 3">
    <name type="scientific">Artemisia annua</name>
    <name type="common">Sweet wormwood</name>
    <dbReference type="NCBI Taxonomy" id="35608"/>
    <lineage>
        <taxon>Eukaryota</taxon>
        <taxon>Viridiplantae</taxon>
        <taxon>Streptophyta</taxon>
        <taxon>Embryophyta</taxon>
        <taxon>Tracheophyta</taxon>
        <taxon>Spermatophyta</taxon>
        <taxon>Magnoliopsida</taxon>
        <taxon>eudicotyledons</taxon>
        <taxon>Gunneridae</taxon>
        <taxon>Pentapetalae</taxon>
        <taxon>asterids</taxon>
        <taxon>campanulids</taxon>
        <taxon>Asterales</taxon>
        <taxon>Asteraceae</taxon>
        <taxon>Asteroideae</taxon>
        <taxon>Anthemideae</taxon>
        <taxon>Artemisiinae</taxon>
        <taxon>Artemisia</taxon>
    </lineage>
</organism>
<reference evidence="2 3" key="1">
    <citation type="journal article" date="2018" name="Mol. Plant">
        <title>The genome of Artemisia annua provides insight into the evolution of Asteraceae family and artemisinin biosynthesis.</title>
        <authorList>
            <person name="Shen Q."/>
            <person name="Zhang L."/>
            <person name="Liao Z."/>
            <person name="Wang S."/>
            <person name="Yan T."/>
            <person name="Shi P."/>
            <person name="Liu M."/>
            <person name="Fu X."/>
            <person name="Pan Q."/>
            <person name="Wang Y."/>
            <person name="Lv Z."/>
            <person name="Lu X."/>
            <person name="Zhang F."/>
            <person name="Jiang W."/>
            <person name="Ma Y."/>
            <person name="Chen M."/>
            <person name="Hao X."/>
            <person name="Li L."/>
            <person name="Tang Y."/>
            <person name="Lv G."/>
            <person name="Zhou Y."/>
            <person name="Sun X."/>
            <person name="Brodelius P.E."/>
            <person name="Rose J.K.C."/>
            <person name="Tang K."/>
        </authorList>
    </citation>
    <scope>NUCLEOTIDE SEQUENCE [LARGE SCALE GENOMIC DNA]</scope>
    <source>
        <strain evidence="3">cv. Huhao1</strain>
        <tissue evidence="2">Leaf</tissue>
    </source>
</reference>